<accession>A0A6J4V8W9</accession>
<dbReference type="EMBL" id="CADCWG010000254">
    <property type="protein sequence ID" value="CAA9571540.1"/>
    <property type="molecule type" value="Genomic_DNA"/>
</dbReference>
<dbReference type="EC" id="1.2.5.3" evidence="6"/>
<dbReference type="Pfam" id="PF20256">
    <property type="entry name" value="MoCoBD_2"/>
    <property type="match status" value="1"/>
</dbReference>
<reference evidence="6" key="1">
    <citation type="submission" date="2020-02" db="EMBL/GenBank/DDBJ databases">
        <authorList>
            <person name="Meier V. D."/>
        </authorList>
    </citation>
    <scope>NUCLEOTIDE SEQUENCE</scope>
    <source>
        <strain evidence="6">AVDCRST_MAG49</strain>
    </source>
</reference>
<dbReference type="InterPro" id="IPR016208">
    <property type="entry name" value="Ald_Oxase/xanthine_DH-like"/>
</dbReference>
<evidence type="ECO:0000259" key="5">
    <source>
        <dbReference type="SMART" id="SM01008"/>
    </source>
</evidence>
<dbReference type="Pfam" id="PF02738">
    <property type="entry name" value="MoCoBD_1"/>
    <property type="match status" value="1"/>
</dbReference>
<dbReference type="GO" id="GO:0008805">
    <property type="term" value="F:carbon-monoxide oxygenase activity"/>
    <property type="evidence" value="ECO:0007669"/>
    <property type="project" value="UniProtKB-EC"/>
</dbReference>
<dbReference type="SUPFAM" id="SSF54665">
    <property type="entry name" value="CO dehydrogenase molybdoprotein N-domain-like"/>
    <property type="match status" value="1"/>
</dbReference>
<keyword evidence="2 6" id="KW-0560">Oxidoreductase</keyword>
<dbReference type="PANTHER" id="PTHR11908:SF132">
    <property type="entry name" value="ALDEHYDE OXIDASE 1-RELATED"/>
    <property type="match status" value="1"/>
</dbReference>
<gene>
    <name evidence="6" type="ORF">AVDCRST_MAG49-3673</name>
</gene>
<comment type="cofactor">
    <cofactor evidence="3">
        <name>Mo-molybdopterin cytosine dinucleotide</name>
        <dbReference type="ChEBI" id="CHEBI:71308"/>
    </cofactor>
</comment>
<dbReference type="InterPro" id="IPR036856">
    <property type="entry name" value="Ald_Oxase/Xan_DH_a/b_sf"/>
</dbReference>
<dbReference type="SUPFAM" id="SSF56003">
    <property type="entry name" value="Molybdenum cofactor-binding domain"/>
    <property type="match status" value="1"/>
</dbReference>
<organism evidence="6">
    <name type="scientific">uncultured Thermomicrobiales bacterium</name>
    <dbReference type="NCBI Taxonomy" id="1645740"/>
    <lineage>
        <taxon>Bacteria</taxon>
        <taxon>Pseudomonadati</taxon>
        <taxon>Thermomicrobiota</taxon>
        <taxon>Thermomicrobia</taxon>
        <taxon>Thermomicrobiales</taxon>
        <taxon>environmental samples</taxon>
    </lineage>
</organism>
<dbReference type="GO" id="GO:0005506">
    <property type="term" value="F:iron ion binding"/>
    <property type="evidence" value="ECO:0007669"/>
    <property type="project" value="InterPro"/>
</dbReference>
<dbReference type="SMART" id="SM01008">
    <property type="entry name" value="Ald_Xan_dh_C"/>
    <property type="match status" value="1"/>
</dbReference>
<feature type="domain" description="Aldehyde oxidase/xanthine dehydrogenase a/b hammerhead" evidence="5">
    <location>
        <begin position="21"/>
        <end position="159"/>
    </location>
</feature>
<dbReference type="InterPro" id="IPR046867">
    <property type="entry name" value="AldOxase/xan_DH_MoCoBD2"/>
</dbReference>
<evidence type="ECO:0000256" key="2">
    <source>
        <dbReference type="ARBA" id="ARBA00023002"/>
    </source>
</evidence>
<dbReference type="InterPro" id="IPR008274">
    <property type="entry name" value="AldOxase/xan_DH_MoCoBD1"/>
</dbReference>
<evidence type="ECO:0000313" key="6">
    <source>
        <dbReference type="EMBL" id="CAA9571540.1"/>
    </source>
</evidence>
<keyword evidence="1" id="KW-0500">Molybdenum</keyword>
<dbReference type="Gene3D" id="3.90.1170.50">
    <property type="entry name" value="Aldehyde oxidase/xanthine dehydrogenase, a/b hammerhead"/>
    <property type="match status" value="1"/>
</dbReference>
<dbReference type="InterPro" id="IPR037165">
    <property type="entry name" value="AldOxase/xan_DH_Mopterin-bd_sf"/>
</dbReference>
<proteinExistence type="predicted"/>
<name>A0A6J4V8W9_9BACT</name>
<protein>
    <submittedName>
        <fullName evidence="6">Aerobic carbon monoxide dehydrogenase (Quinone), large chain</fullName>
        <ecNumber evidence="6">1.2.5.3</ecNumber>
    </submittedName>
</protein>
<feature type="region of interest" description="Disordered" evidence="4">
    <location>
        <begin position="79"/>
        <end position="116"/>
    </location>
</feature>
<dbReference type="AlphaFoldDB" id="A0A6J4V8W9"/>
<dbReference type="PANTHER" id="PTHR11908">
    <property type="entry name" value="XANTHINE DEHYDROGENASE"/>
    <property type="match status" value="1"/>
</dbReference>
<evidence type="ECO:0000256" key="1">
    <source>
        <dbReference type="ARBA" id="ARBA00022505"/>
    </source>
</evidence>
<dbReference type="InterPro" id="IPR000674">
    <property type="entry name" value="Ald_Oxase/Xan_DH_a/b"/>
</dbReference>
<sequence length="794" mass="84432">MVLSKYAGASVRRKEDPRLITGSSTYVDDVKLPGLLSLALVRSPYAHARINGIDATAALATPGVVAVVTGADLERLLKNQVAPRGEGGETVSNSPGGESETGEHANEPESGEIPTPVVHPLAIDTVRFVGHAVAAVVAESAAVAEDAVDLVEVDYEPLEAVTDPYAAMADGAPLLYEEVPNNISTREGATIGDVDAAFAGAAITAKARIRAQRLAPLPMEPRGVLAAPDPITRGLTVWTSTQAPHWNRNDIAEALGLSQNQVRCIAPEVGGGFGAKIGTYPEDLIVPAVAMRLGRPVKWIETRSENFLVTNHGRNQWADIAIAADETGKILALRGDVVLDSGAYPKALDLAWATWVMSTGCYDIPALDYHVTGVYTNTMANGAYRGAGRPEAAYYVERAIDLLADAGGFDPVEVRRRNFLQPEQFPYRTHSGERYDTGDYEKPLAKATELIGYEELRRRQAELRAQGRYLGIGVASYVEICGFGPYESATLRVEPGGAVTIFTGISPHGQGQETTFSQLAAQHLGADFDQVVVHHGDTGNTPQGNGTMGSRGLAVGGAALMLAIATVREKASRVAAHMLEAAVEDIELVDGTFRVRGVPDRGVTLAEIAKVSYSGDAADLEVGLEATEFFRPDDKTFPFGTHIAVVEVFPETGEVKIERYVSVDDCGFIVSPLLVTGQVHGGLAQGIGQALFEELHYDASGELITGTLNDYAMPRAVAFPEFETHHTETRTPLNPLGSKGIGEAATIGSTPAIANAVIDALEPWDVTHLDTPFIPEKVWRAIQGAPRQEAAAAD</sequence>
<dbReference type="Pfam" id="PF01315">
    <property type="entry name" value="Ald_Xan_dh_C"/>
    <property type="match status" value="2"/>
</dbReference>
<evidence type="ECO:0000256" key="4">
    <source>
        <dbReference type="SAM" id="MobiDB-lite"/>
    </source>
</evidence>
<dbReference type="Gene3D" id="3.30.365.10">
    <property type="entry name" value="Aldehyde oxidase/xanthine dehydrogenase, molybdopterin binding domain"/>
    <property type="match status" value="4"/>
</dbReference>
<dbReference type="FunFam" id="3.30.365.10:FF:000001">
    <property type="entry name" value="Xanthine dehydrogenase oxidase"/>
    <property type="match status" value="1"/>
</dbReference>
<evidence type="ECO:0000256" key="3">
    <source>
        <dbReference type="ARBA" id="ARBA00053029"/>
    </source>
</evidence>